<dbReference type="InterPro" id="IPR029016">
    <property type="entry name" value="GAF-like_dom_sf"/>
</dbReference>
<dbReference type="InterPro" id="IPR036890">
    <property type="entry name" value="HATPase_C_sf"/>
</dbReference>
<feature type="transmembrane region" description="Helical" evidence="4">
    <location>
        <begin position="80"/>
        <end position="97"/>
    </location>
</feature>
<evidence type="ECO:0000313" key="6">
    <source>
        <dbReference type="EMBL" id="CAA9573145.1"/>
    </source>
</evidence>
<accession>A0A6J4VGR7</accession>
<feature type="transmembrane region" description="Helical" evidence="4">
    <location>
        <begin position="265"/>
        <end position="287"/>
    </location>
</feature>
<dbReference type="SMART" id="SM00387">
    <property type="entry name" value="HATPase_c"/>
    <property type="match status" value="1"/>
</dbReference>
<feature type="transmembrane region" description="Helical" evidence="4">
    <location>
        <begin position="299"/>
        <end position="324"/>
    </location>
</feature>
<dbReference type="InterPro" id="IPR050482">
    <property type="entry name" value="Sensor_HK_TwoCompSys"/>
</dbReference>
<dbReference type="Gene3D" id="1.20.5.1930">
    <property type="match status" value="1"/>
</dbReference>
<dbReference type="InterPro" id="IPR003594">
    <property type="entry name" value="HATPase_dom"/>
</dbReference>
<dbReference type="Gene3D" id="3.30.565.10">
    <property type="entry name" value="Histidine kinase-like ATPase, C-terminal domain"/>
    <property type="match status" value="1"/>
</dbReference>
<feature type="domain" description="Histidine kinase/HSP90-like ATPase" evidence="5">
    <location>
        <begin position="601"/>
        <end position="709"/>
    </location>
</feature>
<name>A0A6J4VGR7_9BACT</name>
<dbReference type="PANTHER" id="PTHR24421">
    <property type="entry name" value="NITRATE/NITRITE SENSOR PROTEIN NARX-RELATED"/>
    <property type="match status" value="1"/>
</dbReference>
<organism evidence="6">
    <name type="scientific">uncultured Thermomicrobiales bacterium</name>
    <dbReference type="NCBI Taxonomy" id="1645740"/>
    <lineage>
        <taxon>Bacteria</taxon>
        <taxon>Pseudomonadati</taxon>
        <taxon>Thermomicrobiota</taxon>
        <taxon>Thermomicrobia</taxon>
        <taxon>Thermomicrobiales</taxon>
        <taxon>environmental samples</taxon>
    </lineage>
</organism>
<evidence type="ECO:0000256" key="4">
    <source>
        <dbReference type="SAM" id="Phobius"/>
    </source>
</evidence>
<feature type="transmembrane region" description="Helical" evidence="4">
    <location>
        <begin position="201"/>
        <end position="223"/>
    </location>
</feature>
<evidence type="ECO:0000259" key="5">
    <source>
        <dbReference type="SMART" id="SM00387"/>
    </source>
</evidence>
<dbReference type="InterPro" id="IPR011712">
    <property type="entry name" value="Sig_transdc_His_kin_sub3_dim/P"/>
</dbReference>
<feature type="transmembrane region" description="Helical" evidence="4">
    <location>
        <begin position="53"/>
        <end position="73"/>
    </location>
</feature>
<dbReference type="GO" id="GO:0016020">
    <property type="term" value="C:membrane"/>
    <property type="evidence" value="ECO:0007669"/>
    <property type="project" value="InterPro"/>
</dbReference>
<dbReference type="EMBL" id="CADCWN010000168">
    <property type="protein sequence ID" value="CAA9573145.1"/>
    <property type="molecule type" value="Genomic_DNA"/>
</dbReference>
<sequence>MGAVFAHLPRYPAVRAARWIAWSLLALTSAQAAFGLSLATLNRLAPARLFAEYVVANVTAALAFATVGAIIVARRPGNGVGWLCCAAGVGIGVAAWTGQYARYALVTRPGTLPGGALVAWLNLWVWIPPTAASAVFLPLLFPNGRLPSARWRPLAWLGTLATALFTLSLILSPAPVNASLPEVPNPFAPAWSEEIRWGVDLLALLTALASLATGVAAAAMRLRGARGSERQQLKWVAYATALLVGAILAPAALDPSGFIEDTLLSGILLAVAFPALPAAIGIAVLWHRLYDIDLLLNRTLVYGALTAGVVGVYIFVVGYLGTLFRTGGNLAISLVATGLVAVLFQPLRAWLQRRVNRLLYGERDEPYAVIARLGRRLEATLDPAAALPVLVETVAQALKLPYAAITLAHDGAGRVAAAHGAPQPCLLRLPLTHGGETIGELALAPRAPDEPFSAADRRLLAELARQAGVAAHAVLLTADLERSRRRIVAAREEARRRLGNDLHDGLGHRLAALVRRAETASNLLDGDPSAAKVALDELTRQARVAVAEVRGLAHALHPPELELLGLAGALHERAQGYTGRSDDGVQVRVEVPEVLPPLPVAVEAAAYYIAQEALTNMHRHARARRCRVHLAVVSHDTGEGLTPALTGGRSLQLEITDDGCGLDAEDRAASAGLGLASMRERAAEVGGRCVVTRGAAGGTHVHAQLPIVE</sequence>
<dbReference type="GO" id="GO:0000155">
    <property type="term" value="F:phosphorelay sensor kinase activity"/>
    <property type="evidence" value="ECO:0007669"/>
    <property type="project" value="InterPro"/>
</dbReference>
<evidence type="ECO:0000256" key="2">
    <source>
        <dbReference type="ARBA" id="ARBA00022777"/>
    </source>
</evidence>
<feature type="transmembrane region" description="Helical" evidence="4">
    <location>
        <begin position="117"/>
        <end position="141"/>
    </location>
</feature>
<dbReference type="SUPFAM" id="SSF55781">
    <property type="entry name" value="GAF domain-like"/>
    <property type="match status" value="1"/>
</dbReference>
<dbReference type="Pfam" id="PF07730">
    <property type="entry name" value="HisKA_3"/>
    <property type="match status" value="1"/>
</dbReference>
<dbReference type="AlphaFoldDB" id="A0A6J4VGR7"/>
<dbReference type="CDD" id="cd16917">
    <property type="entry name" value="HATPase_UhpB-NarQ-NarX-like"/>
    <property type="match status" value="1"/>
</dbReference>
<gene>
    <name evidence="6" type="ORF">AVDCRST_MAG18-2219</name>
</gene>
<keyword evidence="2" id="KW-0418">Kinase</keyword>
<feature type="transmembrane region" description="Helical" evidence="4">
    <location>
        <begin position="20"/>
        <end position="41"/>
    </location>
</feature>
<feature type="transmembrane region" description="Helical" evidence="4">
    <location>
        <begin position="235"/>
        <end position="253"/>
    </location>
</feature>
<evidence type="ECO:0000256" key="3">
    <source>
        <dbReference type="ARBA" id="ARBA00023012"/>
    </source>
</evidence>
<keyword evidence="4" id="KW-0812">Transmembrane</keyword>
<dbReference type="Gene3D" id="3.30.450.40">
    <property type="match status" value="1"/>
</dbReference>
<evidence type="ECO:0000256" key="1">
    <source>
        <dbReference type="ARBA" id="ARBA00022679"/>
    </source>
</evidence>
<dbReference type="Pfam" id="PF02518">
    <property type="entry name" value="HATPase_c"/>
    <property type="match status" value="1"/>
</dbReference>
<keyword evidence="3" id="KW-0902">Two-component regulatory system</keyword>
<dbReference type="GO" id="GO:0046983">
    <property type="term" value="F:protein dimerization activity"/>
    <property type="evidence" value="ECO:0007669"/>
    <property type="project" value="InterPro"/>
</dbReference>
<keyword evidence="1" id="KW-0808">Transferase</keyword>
<protein>
    <recommendedName>
        <fullName evidence="5">Histidine kinase/HSP90-like ATPase domain-containing protein</fullName>
    </recommendedName>
</protein>
<keyword evidence="4" id="KW-0472">Membrane</keyword>
<keyword evidence="4" id="KW-1133">Transmembrane helix</keyword>
<reference evidence="6" key="1">
    <citation type="submission" date="2020-02" db="EMBL/GenBank/DDBJ databases">
        <authorList>
            <person name="Meier V. D."/>
        </authorList>
    </citation>
    <scope>NUCLEOTIDE SEQUENCE</scope>
    <source>
        <strain evidence="6">AVDCRST_MAG18</strain>
    </source>
</reference>
<feature type="transmembrane region" description="Helical" evidence="4">
    <location>
        <begin position="153"/>
        <end position="171"/>
    </location>
</feature>
<dbReference type="SUPFAM" id="SSF55874">
    <property type="entry name" value="ATPase domain of HSP90 chaperone/DNA topoisomerase II/histidine kinase"/>
    <property type="match status" value="1"/>
</dbReference>
<proteinExistence type="predicted"/>